<name>A0AAV4CQ22_9GAST</name>
<evidence type="ECO:0000313" key="5">
    <source>
        <dbReference type="Proteomes" id="UP000735302"/>
    </source>
</evidence>
<feature type="signal peptide" evidence="3">
    <location>
        <begin position="1"/>
        <end position="19"/>
    </location>
</feature>
<reference evidence="4 5" key="1">
    <citation type="journal article" date="2021" name="Elife">
        <title>Chloroplast acquisition without the gene transfer in kleptoplastic sea slugs, Plakobranchus ocellatus.</title>
        <authorList>
            <person name="Maeda T."/>
            <person name="Takahashi S."/>
            <person name="Yoshida T."/>
            <person name="Shimamura S."/>
            <person name="Takaki Y."/>
            <person name="Nagai Y."/>
            <person name="Toyoda A."/>
            <person name="Suzuki Y."/>
            <person name="Arimoto A."/>
            <person name="Ishii H."/>
            <person name="Satoh N."/>
            <person name="Nishiyama T."/>
            <person name="Hasebe M."/>
            <person name="Maruyama T."/>
            <person name="Minagawa J."/>
            <person name="Obokata J."/>
            <person name="Shigenobu S."/>
        </authorList>
    </citation>
    <scope>NUCLEOTIDE SEQUENCE [LARGE SCALE GENOMIC DNA]</scope>
</reference>
<organism evidence="4 5">
    <name type="scientific">Plakobranchus ocellatus</name>
    <dbReference type="NCBI Taxonomy" id="259542"/>
    <lineage>
        <taxon>Eukaryota</taxon>
        <taxon>Metazoa</taxon>
        <taxon>Spiralia</taxon>
        <taxon>Lophotrochozoa</taxon>
        <taxon>Mollusca</taxon>
        <taxon>Gastropoda</taxon>
        <taxon>Heterobranchia</taxon>
        <taxon>Euthyneura</taxon>
        <taxon>Panpulmonata</taxon>
        <taxon>Sacoglossa</taxon>
        <taxon>Placobranchoidea</taxon>
        <taxon>Plakobranchidae</taxon>
        <taxon>Plakobranchus</taxon>
    </lineage>
</organism>
<evidence type="ECO:0000256" key="1">
    <source>
        <dbReference type="ARBA" id="ARBA00022737"/>
    </source>
</evidence>
<keyword evidence="5" id="KW-1185">Reference proteome</keyword>
<proteinExistence type="predicted"/>
<keyword evidence="2" id="KW-0802">TPR repeat</keyword>
<feature type="chain" id="PRO_5043875989" evidence="3">
    <location>
        <begin position="20"/>
        <end position="212"/>
    </location>
</feature>
<gene>
    <name evidence="4" type="ORF">PoB_006048300</name>
</gene>
<dbReference type="PANTHER" id="PTHR16263:SF4">
    <property type="entry name" value="TETRATRICOPEPTIDE REPEAT PROTEIN 38"/>
    <property type="match status" value="1"/>
</dbReference>
<dbReference type="AlphaFoldDB" id="A0AAV4CQ22"/>
<keyword evidence="1" id="KW-0677">Repeat</keyword>
<dbReference type="Proteomes" id="UP000735302">
    <property type="component" value="Unassembled WGS sequence"/>
</dbReference>
<evidence type="ECO:0000256" key="3">
    <source>
        <dbReference type="SAM" id="SignalP"/>
    </source>
</evidence>
<evidence type="ECO:0000256" key="2">
    <source>
        <dbReference type="ARBA" id="ARBA00022803"/>
    </source>
</evidence>
<sequence length="212" mass="23555">MRCQLHVMGLLQFSQALLAASVSSRPFSYVQFILAVTHTKVAENFTQEPTEHCIKPGWDEVYDHCKSHLHDHLLTFNDIHILLSCLGSGQKEAVQELMDSLQTFVKEGEGTNRDVAADVGEALCKAFIAYNDGDYATAVDLVEPIRSKVITIGGSHAQRDLFNLFLIQAAIKSPEVKHHKLARALLNERKVGKPNAPMTDRLIAKAIEAHEK</sequence>
<dbReference type="InterPro" id="IPR033891">
    <property type="entry name" value="TTC38"/>
</dbReference>
<accession>A0AAV4CQ22</accession>
<keyword evidence="3" id="KW-0732">Signal</keyword>
<evidence type="ECO:0000313" key="4">
    <source>
        <dbReference type="EMBL" id="GFO33978.1"/>
    </source>
</evidence>
<comment type="caution">
    <text evidence="4">The sequence shown here is derived from an EMBL/GenBank/DDBJ whole genome shotgun (WGS) entry which is preliminary data.</text>
</comment>
<dbReference type="PANTHER" id="PTHR16263">
    <property type="entry name" value="TETRATRICOPEPTIDE REPEAT PROTEIN 38"/>
    <property type="match status" value="1"/>
</dbReference>
<protein>
    <submittedName>
        <fullName evidence="4">Tetratricopeptide repeat protein 38-like</fullName>
    </submittedName>
</protein>
<dbReference type="EMBL" id="BLXT01006839">
    <property type="protein sequence ID" value="GFO33978.1"/>
    <property type="molecule type" value="Genomic_DNA"/>
</dbReference>